<keyword evidence="1" id="KW-0175">Coiled coil</keyword>
<evidence type="ECO:0000313" key="2">
    <source>
        <dbReference type="EMBL" id="KAJ4462846.1"/>
    </source>
</evidence>
<feature type="coiled-coil region" evidence="1">
    <location>
        <begin position="26"/>
        <end position="72"/>
    </location>
</feature>
<evidence type="ECO:0000313" key="3">
    <source>
        <dbReference type="Proteomes" id="UP001141327"/>
    </source>
</evidence>
<dbReference type="Proteomes" id="UP001141327">
    <property type="component" value="Unassembled WGS sequence"/>
</dbReference>
<dbReference type="EMBL" id="JAPMOS010000001">
    <property type="protein sequence ID" value="KAJ4462846.1"/>
    <property type="molecule type" value="Genomic_DNA"/>
</dbReference>
<proteinExistence type="predicted"/>
<organism evidence="2 3">
    <name type="scientific">Paratrimastix pyriformis</name>
    <dbReference type="NCBI Taxonomy" id="342808"/>
    <lineage>
        <taxon>Eukaryota</taxon>
        <taxon>Metamonada</taxon>
        <taxon>Preaxostyla</taxon>
        <taxon>Paratrimastigidae</taxon>
        <taxon>Paratrimastix</taxon>
    </lineage>
</organism>
<comment type="caution">
    <text evidence="2">The sequence shown here is derived from an EMBL/GenBank/DDBJ whole genome shotgun (WGS) entry which is preliminary data.</text>
</comment>
<name>A0ABQ8UWK5_9EUKA</name>
<reference evidence="2" key="1">
    <citation type="journal article" date="2022" name="bioRxiv">
        <title>Genomics of Preaxostyla Flagellates Illuminates Evolutionary Transitions and the Path Towards Mitochondrial Loss.</title>
        <authorList>
            <person name="Novak L.V.F."/>
            <person name="Treitli S.C."/>
            <person name="Pyrih J."/>
            <person name="Halakuc P."/>
            <person name="Pipaliya S.V."/>
            <person name="Vacek V."/>
            <person name="Brzon O."/>
            <person name="Soukal P."/>
            <person name="Eme L."/>
            <person name="Dacks J.B."/>
            <person name="Karnkowska A."/>
            <person name="Elias M."/>
            <person name="Hampl V."/>
        </authorList>
    </citation>
    <scope>NUCLEOTIDE SEQUENCE</scope>
    <source>
        <strain evidence="2">RCP-MX</strain>
    </source>
</reference>
<protein>
    <submittedName>
        <fullName evidence="2">Uncharacterized protein</fullName>
    </submittedName>
</protein>
<gene>
    <name evidence="2" type="ORF">PAPYR_37</name>
</gene>
<evidence type="ECO:0000256" key="1">
    <source>
        <dbReference type="SAM" id="Coils"/>
    </source>
</evidence>
<keyword evidence="3" id="KW-1185">Reference proteome</keyword>
<sequence>MGDEFPGIPDAFRSDGSVAFLYQQMNMLYQRKSDQLREAMDRLRNAVPREEMDSILQENKTIREQLRAMENLNFQIRAEAQTERTALGESNVGLQTRLHETEGLAVAQKDQSKALYDQVQTLQGRVSQLEQALAERDARSQQQVARIAQLEGSLRAAEEAHRREVDGLHLRYQQEIFMIRHLGLDGPGGPSQTHGDHLLR</sequence>
<accession>A0ABQ8UWK5</accession>
<feature type="coiled-coil region" evidence="1">
    <location>
        <begin position="112"/>
        <end position="160"/>
    </location>
</feature>